<feature type="compositionally biased region" description="Low complexity" evidence="1">
    <location>
        <begin position="1"/>
        <end position="21"/>
    </location>
</feature>
<accession>A0A268ETH9</accession>
<dbReference type="EMBL" id="NPBY01000038">
    <property type="protein sequence ID" value="PAD76433.1"/>
    <property type="molecule type" value="Genomic_DNA"/>
</dbReference>
<dbReference type="Proteomes" id="UP000215596">
    <property type="component" value="Unassembled WGS sequence"/>
</dbReference>
<feature type="region of interest" description="Disordered" evidence="1">
    <location>
        <begin position="1"/>
        <end position="72"/>
    </location>
</feature>
<protein>
    <submittedName>
        <fullName evidence="2">Uncharacterized protein</fullName>
    </submittedName>
</protein>
<gene>
    <name evidence="2" type="ORF">CHH67_12490</name>
</gene>
<dbReference type="AlphaFoldDB" id="A0A268ETH9"/>
<sequence>MAAAYRSANHAANHAADQYADPGLFRSMSEAPRVKRRVRQPASDDPHAGGNKPGRPMPFFGRGSYKRKGDDI</sequence>
<evidence type="ECO:0000313" key="2">
    <source>
        <dbReference type="EMBL" id="PAD76433.1"/>
    </source>
</evidence>
<reference evidence="2 3" key="1">
    <citation type="submission" date="2017-07" db="EMBL/GenBank/DDBJ databases">
        <title>Isolation and whole genome analysis of endospore-forming bacteria from heroin.</title>
        <authorList>
            <person name="Kalinowski J."/>
            <person name="Ahrens B."/>
            <person name="Al-Dilaimi A."/>
            <person name="Winkler A."/>
            <person name="Wibberg D."/>
            <person name="Schleenbecker U."/>
            <person name="Ruckert C."/>
            <person name="Wolfel R."/>
            <person name="Grass G."/>
        </authorList>
    </citation>
    <scope>NUCLEOTIDE SEQUENCE [LARGE SCALE GENOMIC DNA]</scope>
    <source>
        <strain evidence="2 3">7537-G1</strain>
    </source>
</reference>
<organism evidence="2 3">
    <name type="scientific">Paenibacillus campinasensis</name>
    <dbReference type="NCBI Taxonomy" id="66347"/>
    <lineage>
        <taxon>Bacteria</taxon>
        <taxon>Bacillati</taxon>
        <taxon>Bacillota</taxon>
        <taxon>Bacilli</taxon>
        <taxon>Bacillales</taxon>
        <taxon>Paenibacillaceae</taxon>
        <taxon>Paenibacillus</taxon>
    </lineage>
</organism>
<evidence type="ECO:0000256" key="1">
    <source>
        <dbReference type="SAM" id="MobiDB-lite"/>
    </source>
</evidence>
<name>A0A268ETH9_9BACL</name>
<evidence type="ECO:0000313" key="3">
    <source>
        <dbReference type="Proteomes" id="UP000215596"/>
    </source>
</evidence>
<comment type="caution">
    <text evidence="2">The sequence shown here is derived from an EMBL/GenBank/DDBJ whole genome shotgun (WGS) entry which is preliminary data.</text>
</comment>
<proteinExistence type="predicted"/>